<accession>A0AAE9D4Q3</accession>
<dbReference type="PANTHER" id="PTHR31006">
    <property type="entry name" value="F-BOX DOMAIN-CONTAINING PROTEIN-RELATED-RELATED"/>
    <property type="match status" value="1"/>
</dbReference>
<evidence type="ECO:0000313" key="2">
    <source>
        <dbReference type="EMBL" id="ULT93852.1"/>
    </source>
</evidence>
<dbReference type="InterPro" id="IPR042317">
    <property type="entry name" value="She-1-like"/>
</dbReference>
<feature type="region of interest" description="Disordered" evidence="1">
    <location>
        <begin position="45"/>
        <end position="66"/>
    </location>
</feature>
<proteinExistence type="predicted"/>
<organism evidence="2 3">
    <name type="scientific">Caenorhabditis briggsae</name>
    <dbReference type="NCBI Taxonomy" id="6238"/>
    <lineage>
        <taxon>Eukaryota</taxon>
        <taxon>Metazoa</taxon>
        <taxon>Ecdysozoa</taxon>
        <taxon>Nematoda</taxon>
        <taxon>Chromadorea</taxon>
        <taxon>Rhabditida</taxon>
        <taxon>Rhabditina</taxon>
        <taxon>Rhabditomorpha</taxon>
        <taxon>Rhabditoidea</taxon>
        <taxon>Rhabditidae</taxon>
        <taxon>Peloderinae</taxon>
        <taxon>Caenorhabditis</taxon>
    </lineage>
</organism>
<gene>
    <name evidence="2" type="ORF">L3Y34_003392</name>
</gene>
<dbReference type="PANTHER" id="PTHR31006:SF3">
    <property type="entry name" value="F-BOX DOMAIN-CONTAINING PROTEIN-RELATED"/>
    <property type="match status" value="1"/>
</dbReference>
<dbReference type="Proteomes" id="UP000827892">
    <property type="component" value="Chromosome IV"/>
</dbReference>
<reference evidence="2 3" key="1">
    <citation type="submission" date="2022-05" db="EMBL/GenBank/DDBJ databases">
        <title>Chromosome-level reference genomes for two strains of Caenorhabditis briggsae: an improved platform for comparative genomics.</title>
        <authorList>
            <person name="Stevens L."/>
            <person name="Andersen E.C."/>
        </authorList>
    </citation>
    <scope>NUCLEOTIDE SEQUENCE [LARGE SCALE GENOMIC DNA]</scope>
    <source>
        <strain evidence="2">QX1410_ONT</strain>
        <tissue evidence="2">Whole-organism</tissue>
    </source>
</reference>
<feature type="compositionally biased region" description="Basic and acidic residues" evidence="1">
    <location>
        <begin position="45"/>
        <end position="59"/>
    </location>
</feature>
<sequence length="66" mass="7722">MAADIKNITEKFKKLSIDPVYDTNWCDMPVEIKLECIGKMEFAERNQSREDMRRIDKQRTSGPNDA</sequence>
<dbReference type="AlphaFoldDB" id="A0AAE9D4Q3"/>
<protein>
    <submittedName>
        <fullName evidence="2">Uncharacterized protein</fullName>
    </submittedName>
</protein>
<dbReference type="EMBL" id="CP090894">
    <property type="protein sequence ID" value="ULT93852.1"/>
    <property type="molecule type" value="Genomic_DNA"/>
</dbReference>
<name>A0AAE9D4Q3_CAEBR</name>
<evidence type="ECO:0000313" key="3">
    <source>
        <dbReference type="Proteomes" id="UP000827892"/>
    </source>
</evidence>
<evidence type="ECO:0000256" key="1">
    <source>
        <dbReference type="SAM" id="MobiDB-lite"/>
    </source>
</evidence>